<name>A0A4Z0Q7V2_9BACT</name>
<dbReference type="AlphaFoldDB" id="A0A4Z0Q7V2"/>
<comment type="caution">
    <text evidence="2">The sequence shown here is derived from an EMBL/GenBank/DDBJ whole genome shotgun (WGS) entry which is preliminary data.</text>
</comment>
<dbReference type="OrthoDB" id="677537at2"/>
<dbReference type="Proteomes" id="UP000297549">
    <property type="component" value="Unassembled WGS sequence"/>
</dbReference>
<evidence type="ECO:0000256" key="1">
    <source>
        <dbReference type="SAM" id="Phobius"/>
    </source>
</evidence>
<accession>A0A4Z0Q7V2</accession>
<keyword evidence="1" id="KW-1133">Transmembrane helix</keyword>
<keyword evidence="1" id="KW-0472">Membrane</keyword>
<organism evidence="2 3">
    <name type="scientific">Hymenobacter aquaticus</name>
    <dbReference type="NCBI Taxonomy" id="1867101"/>
    <lineage>
        <taxon>Bacteria</taxon>
        <taxon>Pseudomonadati</taxon>
        <taxon>Bacteroidota</taxon>
        <taxon>Cytophagia</taxon>
        <taxon>Cytophagales</taxon>
        <taxon>Hymenobacteraceae</taxon>
        <taxon>Hymenobacter</taxon>
    </lineage>
</organism>
<evidence type="ECO:0000313" key="3">
    <source>
        <dbReference type="Proteomes" id="UP000297549"/>
    </source>
</evidence>
<keyword evidence="1" id="KW-0812">Transmembrane</keyword>
<reference evidence="2 3" key="1">
    <citation type="submission" date="2019-04" db="EMBL/GenBank/DDBJ databases">
        <authorList>
            <person name="Feng G."/>
            <person name="Zhang J."/>
            <person name="Zhu H."/>
        </authorList>
    </citation>
    <scope>NUCLEOTIDE SEQUENCE [LARGE SCALE GENOMIC DNA]</scope>
    <source>
        <strain evidence="2 3">JCM 31653</strain>
    </source>
</reference>
<evidence type="ECO:0000313" key="2">
    <source>
        <dbReference type="EMBL" id="TGE26090.1"/>
    </source>
</evidence>
<sequence>MLNQKRTFGSILGIIIGALGFLQLGGISLNKMNSLVPFTVGLIFFMAGSNLVKAAVVRA</sequence>
<gene>
    <name evidence="2" type="ORF">E5K00_04460</name>
</gene>
<keyword evidence="3" id="KW-1185">Reference proteome</keyword>
<proteinExistence type="predicted"/>
<dbReference type="EMBL" id="SRLC01000001">
    <property type="protein sequence ID" value="TGE26090.1"/>
    <property type="molecule type" value="Genomic_DNA"/>
</dbReference>
<protein>
    <submittedName>
        <fullName evidence="2">Uncharacterized protein</fullName>
    </submittedName>
</protein>
<feature type="transmembrane region" description="Helical" evidence="1">
    <location>
        <begin position="7"/>
        <end position="29"/>
    </location>
</feature>
<feature type="transmembrane region" description="Helical" evidence="1">
    <location>
        <begin position="35"/>
        <end position="56"/>
    </location>
</feature>